<feature type="transmembrane region" description="Helical" evidence="9">
    <location>
        <begin position="406"/>
        <end position="426"/>
    </location>
</feature>
<accession>A0AAE1V3G8</accession>
<dbReference type="Proteomes" id="UP001291623">
    <property type="component" value="Unassembled WGS sequence"/>
</dbReference>
<evidence type="ECO:0000256" key="9">
    <source>
        <dbReference type="SAM" id="Phobius"/>
    </source>
</evidence>
<dbReference type="Gene3D" id="1.20.1250.20">
    <property type="entry name" value="MFS general substrate transporter like domains"/>
    <property type="match status" value="1"/>
</dbReference>
<feature type="transmembrane region" description="Helical" evidence="9">
    <location>
        <begin position="338"/>
        <end position="360"/>
    </location>
</feature>
<dbReference type="InterPro" id="IPR036259">
    <property type="entry name" value="MFS_trans_sf"/>
</dbReference>
<feature type="transmembrane region" description="Helical" evidence="9">
    <location>
        <begin position="372"/>
        <end position="394"/>
    </location>
</feature>
<keyword evidence="11" id="KW-1185">Reference proteome</keyword>
<dbReference type="GO" id="GO:0022857">
    <property type="term" value="F:transmembrane transporter activity"/>
    <property type="evidence" value="ECO:0007669"/>
    <property type="project" value="InterPro"/>
</dbReference>
<organism evidence="10 11">
    <name type="scientific">Anisodus tanguticus</name>
    <dbReference type="NCBI Taxonomy" id="243964"/>
    <lineage>
        <taxon>Eukaryota</taxon>
        <taxon>Viridiplantae</taxon>
        <taxon>Streptophyta</taxon>
        <taxon>Embryophyta</taxon>
        <taxon>Tracheophyta</taxon>
        <taxon>Spermatophyta</taxon>
        <taxon>Magnoliopsida</taxon>
        <taxon>eudicotyledons</taxon>
        <taxon>Gunneridae</taxon>
        <taxon>Pentapetalae</taxon>
        <taxon>asterids</taxon>
        <taxon>lamiids</taxon>
        <taxon>Solanales</taxon>
        <taxon>Solanaceae</taxon>
        <taxon>Solanoideae</taxon>
        <taxon>Hyoscyameae</taxon>
        <taxon>Anisodus</taxon>
    </lineage>
</organism>
<dbReference type="InterPro" id="IPR044770">
    <property type="entry name" value="MFS_spinster-like"/>
</dbReference>
<comment type="caution">
    <text evidence="10">The sequence shown here is derived from an EMBL/GenBank/DDBJ whole genome shotgun (WGS) entry which is preliminary data.</text>
</comment>
<evidence type="ECO:0000256" key="3">
    <source>
        <dbReference type="ARBA" id="ARBA00022692"/>
    </source>
</evidence>
<keyword evidence="4 9" id="KW-1133">Transmembrane helix</keyword>
<dbReference type="GO" id="GO:0016020">
    <property type="term" value="C:membrane"/>
    <property type="evidence" value="ECO:0007669"/>
    <property type="project" value="UniProtKB-SubCell"/>
</dbReference>
<gene>
    <name evidence="10" type="ORF">RND71_026096</name>
</gene>
<evidence type="ECO:0000256" key="1">
    <source>
        <dbReference type="ARBA" id="ARBA00004141"/>
    </source>
</evidence>
<sequence>MSISPKFTNTKDYSSMSTSPENSNKVYKHYTSINDLKPVGEDCTHAMILLGSDKTLQVGYPGNNENPINVDAIFDFSNLASRQSKLTFSTRMSKRVFENQFGDNQSAKRFREESTFPVDTTTSSGTDTDFSVPVLSELHQLPLHKQKLRRKKKKKNEDGAAQSDRSQKAVGSYYDSITLVKDDHADGMEFAVKGEHSTDPTDSWNIAISRGLNGIGLAIVTPAIQSLVADSTNASNRGTAFGWLQLTSNVGSTLGGLISVLLAETSLMGIPGWRISFHLVGIISVAVGILVRLFARDPRFLVSDGNAKDQPPPQPFQEEVRQLLKEAKAVMRVPSFQLLIAQGISGSFPWSALSFAPMWLELIGFSHKATAFLWTSFNVAQSLGALFGGTMGDVLAKHLPNSGRIILAQISFGSAVPLAAILLLLLPYDPSTVVVCPIFAEIVPERARTSIYALDRSFESVISSFAPPLVGILAQHVFGFKPIPTGSTGSEEIATDRQNDASLAKALYTAIGIPISLCCFFYSFLYCTYPRDRDCARLQHTEETGNSPSEERQALLENDEQRLLSVS</sequence>
<feature type="region of interest" description="Disordered" evidence="8">
    <location>
        <begin position="143"/>
        <end position="167"/>
    </location>
</feature>
<comment type="similarity">
    <text evidence="6">Belongs to the major facilitator superfamily. Spinster (TC 2.A.1.49) family.</text>
</comment>
<feature type="transmembrane region" description="Helical" evidence="9">
    <location>
        <begin position="506"/>
        <end position="529"/>
    </location>
</feature>
<evidence type="ECO:0000256" key="6">
    <source>
        <dbReference type="ARBA" id="ARBA00024338"/>
    </source>
</evidence>
<evidence type="ECO:0000313" key="10">
    <source>
        <dbReference type="EMBL" id="KAK4353902.1"/>
    </source>
</evidence>
<proteinExistence type="inferred from homology"/>
<dbReference type="SUPFAM" id="SSF103473">
    <property type="entry name" value="MFS general substrate transporter"/>
    <property type="match status" value="1"/>
</dbReference>
<evidence type="ECO:0000313" key="11">
    <source>
        <dbReference type="Proteomes" id="UP001291623"/>
    </source>
</evidence>
<dbReference type="InterPro" id="IPR011701">
    <property type="entry name" value="MFS"/>
</dbReference>
<feature type="region of interest" description="Disordered" evidence="8">
    <location>
        <begin position="1"/>
        <end position="22"/>
    </location>
</feature>
<keyword evidence="5 9" id="KW-0472">Membrane</keyword>
<comment type="similarity">
    <text evidence="7">Belongs to the major facilitator superfamily. Phosphate:H(+) symporter (TC 2.A.1.9) family.</text>
</comment>
<evidence type="ECO:0000256" key="5">
    <source>
        <dbReference type="ARBA" id="ARBA00023136"/>
    </source>
</evidence>
<feature type="transmembrane region" description="Helical" evidence="9">
    <location>
        <begin position="241"/>
        <end position="263"/>
    </location>
</feature>
<keyword evidence="3 9" id="KW-0812">Transmembrane</keyword>
<evidence type="ECO:0000256" key="2">
    <source>
        <dbReference type="ARBA" id="ARBA00022448"/>
    </source>
</evidence>
<reference evidence="10" key="1">
    <citation type="submission" date="2023-12" db="EMBL/GenBank/DDBJ databases">
        <title>Genome assembly of Anisodus tanguticus.</title>
        <authorList>
            <person name="Wang Y.-J."/>
        </authorList>
    </citation>
    <scope>NUCLEOTIDE SEQUENCE</scope>
    <source>
        <strain evidence="10">KB-2021</strain>
        <tissue evidence="10">Leaf</tissue>
    </source>
</reference>
<evidence type="ECO:0008006" key="12">
    <source>
        <dbReference type="Google" id="ProtNLM"/>
    </source>
</evidence>
<dbReference type="PANTHER" id="PTHR23505">
    <property type="entry name" value="SPINSTER"/>
    <property type="match status" value="1"/>
</dbReference>
<name>A0AAE1V3G8_9SOLA</name>
<protein>
    <recommendedName>
        <fullName evidence="12">Major facilitator superfamily (MFS) profile domain-containing protein</fullName>
    </recommendedName>
</protein>
<feature type="transmembrane region" description="Helical" evidence="9">
    <location>
        <begin position="275"/>
        <end position="295"/>
    </location>
</feature>
<evidence type="ECO:0000256" key="8">
    <source>
        <dbReference type="SAM" id="MobiDB-lite"/>
    </source>
</evidence>
<dbReference type="Pfam" id="PF07690">
    <property type="entry name" value="MFS_1"/>
    <property type="match status" value="1"/>
</dbReference>
<dbReference type="EMBL" id="JAVYJV010000014">
    <property type="protein sequence ID" value="KAK4353902.1"/>
    <property type="molecule type" value="Genomic_DNA"/>
</dbReference>
<feature type="compositionally biased region" description="Basic residues" evidence="8">
    <location>
        <begin position="143"/>
        <end position="154"/>
    </location>
</feature>
<keyword evidence="2" id="KW-0813">Transport</keyword>
<dbReference type="PANTHER" id="PTHR23505:SF58">
    <property type="entry name" value="PROTEIN SPINSTER-LIKE"/>
    <property type="match status" value="1"/>
</dbReference>
<dbReference type="AlphaFoldDB" id="A0AAE1V3G8"/>
<evidence type="ECO:0000256" key="7">
    <source>
        <dbReference type="ARBA" id="ARBA00044504"/>
    </source>
</evidence>
<comment type="subcellular location">
    <subcellularLocation>
        <location evidence="1">Membrane</location>
        <topology evidence="1">Multi-pass membrane protein</topology>
    </subcellularLocation>
</comment>
<evidence type="ECO:0000256" key="4">
    <source>
        <dbReference type="ARBA" id="ARBA00022989"/>
    </source>
</evidence>